<comment type="caution">
    <text evidence="1">The sequence shown here is derived from an EMBL/GenBank/DDBJ whole genome shotgun (WGS) entry which is preliminary data.</text>
</comment>
<proteinExistence type="predicted"/>
<dbReference type="AlphaFoldDB" id="A0A3M6VVN0"/>
<evidence type="ECO:0000313" key="3">
    <source>
        <dbReference type="Proteomes" id="UP000282087"/>
    </source>
</evidence>
<evidence type="ECO:0000313" key="1">
    <source>
        <dbReference type="EMBL" id="RMX69966.1"/>
    </source>
</evidence>
<dbReference type="EMBL" id="QLLG01000009">
    <property type="protein sequence ID" value="RMX69966.1"/>
    <property type="molecule type" value="Genomic_DNA"/>
</dbReference>
<organism evidence="1 3">
    <name type="scientific">Peronospora effusa</name>
    <dbReference type="NCBI Taxonomy" id="542832"/>
    <lineage>
        <taxon>Eukaryota</taxon>
        <taxon>Sar</taxon>
        <taxon>Stramenopiles</taxon>
        <taxon>Oomycota</taxon>
        <taxon>Peronosporomycetes</taxon>
        <taxon>Peronosporales</taxon>
        <taxon>Peronosporaceae</taxon>
        <taxon>Peronospora</taxon>
    </lineage>
</organism>
<protein>
    <recommendedName>
        <fullName evidence="5">Reverse transcriptase domain-containing protein</fullName>
    </recommendedName>
</protein>
<sequence>MVAIGNELLADGEPLAEIDYPTKKKDDSNDAVDYRPIALLKTGYNVYTKIIATRGQRVLRAPIGKSQQGFVHERQMRQTVMMMLALLATATAEPDVTAARSRVILLLDFC</sequence>
<dbReference type="STRING" id="542832.A0A3M6VVN0"/>
<dbReference type="EMBL" id="QKXF01000101">
    <property type="protein sequence ID" value="RQM17169.1"/>
    <property type="molecule type" value="Genomic_DNA"/>
</dbReference>
<evidence type="ECO:0008006" key="5">
    <source>
        <dbReference type="Google" id="ProtNLM"/>
    </source>
</evidence>
<reference evidence="3 4" key="1">
    <citation type="submission" date="2018-06" db="EMBL/GenBank/DDBJ databases">
        <title>Comparative genomics of downy mildews reveals potential adaptations to biotrophy.</title>
        <authorList>
            <person name="Fletcher K."/>
            <person name="Klosterman S.J."/>
            <person name="Derevnina L."/>
            <person name="Martin F."/>
            <person name="Koike S."/>
            <person name="Reyes Chin-Wo S."/>
            <person name="Mou B."/>
            <person name="Michelmore R."/>
        </authorList>
    </citation>
    <scope>NUCLEOTIDE SEQUENCE [LARGE SCALE GENOMIC DNA]</scope>
    <source>
        <strain evidence="2 4">R13</strain>
        <strain evidence="1 3">R14</strain>
    </source>
</reference>
<name>A0A3M6VVN0_9STRA</name>
<dbReference type="VEuPathDB" id="FungiDB:DD237_002542"/>
<accession>A0A3M6VVN0</accession>
<keyword evidence="3" id="KW-1185">Reference proteome</keyword>
<gene>
    <name evidence="2" type="ORF">DD237_002542</name>
    <name evidence="1" type="ORF">DD238_001889</name>
</gene>
<dbReference type="Proteomes" id="UP000282087">
    <property type="component" value="Unassembled WGS sequence"/>
</dbReference>
<evidence type="ECO:0000313" key="2">
    <source>
        <dbReference type="EMBL" id="RQM17169.1"/>
    </source>
</evidence>
<dbReference type="Proteomes" id="UP000286097">
    <property type="component" value="Unassembled WGS sequence"/>
</dbReference>
<evidence type="ECO:0000313" key="4">
    <source>
        <dbReference type="Proteomes" id="UP000286097"/>
    </source>
</evidence>